<proteinExistence type="predicted"/>
<organism evidence="2 3">
    <name type="scientific">Smittium culicis</name>
    <dbReference type="NCBI Taxonomy" id="133412"/>
    <lineage>
        <taxon>Eukaryota</taxon>
        <taxon>Fungi</taxon>
        <taxon>Fungi incertae sedis</taxon>
        <taxon>Zoopagomycota</taxon>
        <taxon>Kickxellomycotina</taxon>
        <taxon>Harpellomycetes</taxon>
        <taxon>Harpellales</taxon>
        <taxon>Legeriomycetaceae</taxon>
        <taxon>Smittium</taxon>
    </lineage>
</organism>
<reference evidence="3" key="1">
    <citation type="submission" date="2017-01" db="EMBL/GenBank/DDBJ databases">
        <authorList>
            <person name="Wang Y."/>
            <person name="White M."/>
            <person name="Kvist S."/>
            <person name="Moncalvo J.-M."/>
        </authorList>
    </citation>
    <scope>NUCLEOTIDE SEQUENCE [LARGE SCALE GENOMIC DNA]</scope>
    <source>
        <strain evidence="3">ID-206-W2</strain>
    </source>
</reference>
<name>A0A1R1Y725_9FUNG</name>
<feature type="compositionally biased region" description="Polar residues" evidence="1">
    <location>
        <begin position="73"/>
        <end position="83"/>
    </location>
</feature>
<dbReference type="Proteomes" id="UP000187429">
    <property type="component" value="Unassembled WGS sequence"/>
</dbReference>
<feature type="region of interest" description="Disordered" evidence="1">
    <location>
        <begin position="70"/>
        <end position="117"/>
    </location>
</feature>
<dbReference type="EMBL" id="LSSM01002175">
    <property type="protein sequence ID" value="OMJ22761.1"/>
    <property type="molecule type" value="Genomic_DNA"/>
</dbReference>
<sequence>MIKETQEASPVKKTKGKMVAGKKKERQSEMFLFVDDSNFAEILNLDSGGELEELMGSSSNNEIYIGKNKESMHLSSSDRNMASETGELSMEKLQEFEKGLASQLSQTNSSSSNAGES</sequence>
<evidence type="ECO:0000313" key="3">
    <source>
        <dbReference type="Proteomes" id="UP000187429"/>
    </source>
</evidence>
<protein>
    <submittedName>
        <fullName evidence="2">Uncharacterized protein</fullName>
    </submittedName>
</protein>
<evidence type="ECO:0000256" key="1">
    <source>
        <dbReference type="SAM" id="MobiDB-lite"/>
    </source>
</evidence>
<evidence type="ECO:0000313" key="2">
    <source>
        <dbReference type="EMBL" id="OMJ22761.1"/>
    </source>
</evidence>
<gene>
    <name evidence="2" type="ORF">AYI69_g5273</name>
</gene>
<comment type="caution">
    <text evidence="2">The sequence shown here is derived from an EMBL/GenBank/DDBJ whole genome shotgun (WGS) entry which is preliminary data.</text>
</comment>
<feature type="region of interest" description="Disordered" evidence="1">
    <location>
        <begin position="1"/>
        <end position="22"/>
    </location>
</feature>
<dbReference type="OrthoDB" id="10522244at2759"/>
<feature type="compositionally biased region" description="Low complexity" evidence="1">
    <location>
        <begin position="100"/>
        <end position="117"/>
    </location>
</feature>
<dbReference type="AlphaFoldDB" id="A0A1R1Y725"/>
<feature type="compositionally biased region" description="Basic and acidic residues" evidence="1">
    <location>
        <begin position="89"/>
        <end position="98"/>
    </location>
</feature>
<accession>A0A1R1Y725</accession>
<keyword evidence="3" id="KW-1185">Reference proteome</keyword>
<feature type="compositionally biased region" description="Basic residues" evidence="1">
    <location>
        <begin position="12"/>
        <end position="22"/>
    </location>
</feature>